<evidence type="ECO:0000313" key="5">
    <source>
        <dbReference type="Proteomes" id="UP001249851"/>
    </source>
</evidence>
<feature type="domain" description="PH" evidence="3">
    <location>
        <begin position="875"/>
        <end position="984"/>
    </location>
</feature>
<feature type="compositionally biased region" description="Basic and acidic residues" evidence="2">
    <location>
        <begin position="250"/>
        <end position="262"/>
    </location>
</feature>
<feature type="compositionally biased region" description="Polar residues" evidence="2">
    <location>
        <begin position="319"/>
        <end position="328"/>
    </location>
</feature>
<dbReference type="InterPro" id="IPR011993">
    <property type="entry name" value="PH-like_dom_sf"/>
</dbReference>
<dbReference type="InterPro" id="IPR001849">
    <property type="entry name" value="PH_domain"/>
</dbReference>
<evidence type="ECO:0000256" key="1">
    <source>
        <dbReference type="ARBA" id="ARBA00023054"/>
    </source>
</evidence>
<dbReference type="GO" id="GO:0031106">
    <property type="term" value="P:septin ring organization"/>
    <property type="evidence" value="ECO:0007669"/>
    <property type="project" value="TreeGrafter"/>
</dbReference>
<dbReference type="GO" id="GO:0005826">
    <property type="term" value="C:actomyosin contractile ring"/>
    <property type="evidence" value="ECO:0007669"/>
    <property type="project" value="TreeGrafter"/>
</dbReference>
<organism evidence="4 5">
    <name type="scientific">Acropora cervicornis</name>
    <name type="common">Staghorn coral</name>
    <dbReference type="NCBI Taxonomy" id="6130"/>
    <lineage>
        <taxon>Eukaryota</taxon>
        <taxon>Metazoa</taxon>
        <taxon>Cnidaria</taxon>
        <taxon>Anthozoa</taxon>
        <taxon>Hexacorallia</taxon>
        <taxon>Scleractinia</taxon>
        <taxon>Astrocoeniina</taxon>
        <taxon>Acroporidae</taxon>
        <taxon>Acropora</taxon>
    </lineage>
</organism>
<dbReference type="PANTHER" id="PTHR21538:SF23">
    <property type="entry name" value="ANILLIN"/>
    <property type="match status" value="1"/>
</dbReference>
<feature type="compositionally biased region" description="Basic and acidic residues" evidence="2">
    <location>
        <begin position="57"/>
        <end position="82"/>
    </location>
</feature>
<feature type="compositionally biased region" description="Basic and acidic residues" evidence="2">
    <location>
        <begin position="340"/>
        <end position="353"/>
    </location>
</feature>
<dbReference type="SUPFAM" id="SSF50729">
    <property type="entry name" value="PH domain-like"/>
    <property type="match status" value="1"/>
</dbReference>
<dbReference type="InterPro" id="IPR037840">
    <property type="entry name" value="PH_Anillin"/>
</dbReference>
<feature type="compositionally biased region" description="Polar residues" evidence="2">
    <location>
        <begin position="587"/>
        <end position="602"/>
    </location>
</feature>
<feature type="compositionally biased region" description="Basic and acidic residues" evidence="2">
    <location>
        <begin position="21"/>
        <end position="46"/>
    </location>
</feature>
<feature type="region of interest" description="Disordered" evidence="2">
    <location>
        <begin position="121"/>
        <end position="353"/>
    </location>
</feature>
<gene>
    <name evidence="4" type="ORF">P5673_016462</name>
</gene>
<feature type="compositionally biased region" description="Basic and acidic residues" evidence="2">
    <location>
        <begin position="477"/>
        <end position="491"/>
    </location>
</feature>
<dbReference type="GO" id="GO:0000915">
    <property type="term" value="P:actomyosin contractile ring assembly"/>
    <property type="evidence" value="ECO:0007669"/>
    <property type="project" value="TreeGrafter"/>
</dbReference>
<proteinExistence type="predicted"/>
<dbReference type="Proteomes" id="UP001249851">
    <property type="component" value="Unassembled WGS sequence"/>
</dbReference>
<feature type="region of interest" description="Disordered" evidence="2">
    <location>
        <begin position="554"/>
        <end position="616"/>
    </location>
</feature>
<dbReference type="InterPro" id="IPR051364">
    <property type="entry name" value="Cytokinesis/Rho-signaling"/>
</dbReference>
<feature type="compositionally biased region" description="Basic and acidic residues" evidence="2">
    <location>
        <begin position="169"/>
        <end position="188"/>
    </location>
</feature>
<keyword evidence="1" id="KW-0175">Coiled coil</keyword>
<feature type="region of interest" description="Disordered" evidence="2">
    <location>
        <begin position="1"/>
        <end position="90"/>
    </location>
</feature>
<accession>A0AAD9QG40</accession>
<feature type="compositionally biased region" description="Basic and acidic residues" evidence="2">
    <location>
        <begin position="229"/>
        <end position="241"/>
    </location>
</feature>
<sequence length="1018" mass="113965">MDPFTQKLLERTQARKNQLNKKREELEACRARRNSPIKDRSRRPLSEDNTESSLAEVHTDDIKRRRIGSDESDKASTGKSFDDIDVNSPSVQARKDRLLKMQMKDQENGVTPKKHWKPAIAQATNSDSSPSVASRSAAFEVNQKEEHKENIKGKVVGDGQTFHTPGKLTETRNIFEKASGHRNTESKTEMSLVPPKPPRSYTNESSPEEIVIGEVEQVTKRKAPSPPKVAEESLKANKAMDKQTSFVKRKAPEPPGQDKNKMDINNTHESCKWDGLQSNNIKQKKVPSHSLLAVEEEDGIVGPIPTKRERKGSIGNQGGINESKTTQPTPTPRKYVPAAPEEKNTVLEGGRDRAAQMPRKIAANTIVSIVAAPVDDSKRAKETQPKQRLRVDPVVIQACVVDERLSDVSSKSICSKESVVEKVELHSDCSSKSYTIKSTGSMKMVGINENEKCLLKETDKRTEGAAASKKKSCTSSNKDRQPPKKNELEFEIPKNSTAAAREICSVDLDETVDLNDVNIHEMTFSFDFNQFDQQLEEQKDTMFVSYEEKCKQLRKEHERKEPKKNKDHTSSSIHSPDITYEREERGTYQSGYNSNSSEQYATKTIPKLKPPVEQRPTKTQDAIKTLLEEAAYQQNIVLQASQALNICVANDITFRGSTEEIEAERVLLLASQHRTACLDEVQKLKMGSSEVSELAEGDAGYTAPSCIASLSLSGLKIILRQDFMDVLRVGIRSDLGVFYFVSIVQHGPHEFYCTRVLSTNDADKGNFLLNDIKPDFNVTIKVFCMNVKKTVINTVATPTKHKIFQSPKVVKGMFVGARKDQRRGSDTPTPAQVIPSPQTVFRTSSFSLVGVTHVPDNCPLSNELEIEAEFSPLYSSHVKGFLTVLEDIGGYGAWQRRWCVLEGAVISYWRYPGDESTKPPLGCIDLSQCISDEVTRVARDLCARPNTMELKLKRSCGTEVRYLLAADTKSDRATWIDSLNEALRDGRAWTINEKSPLYPDLSRVHNQDVYMCSKKNQH</sequence>
<reference evidence="4" key="1">
    <citation type="journal article" date="2023" name="G3 (Bethesda)">
        <title>Whole genome assembly and annotation of the endangered Caribbean coral Acropora cervicornis.</title>
        <authorList>
            <person name="Selwyn J.D."/>
            <person name="Vollmer S.V."/>
        </authorList>
    </citation>
    <scope>NUCLEOTIDE SEQUENCE</scope>
    <source>
        <strain evidence="4">K2</strain>
    </source>
</reference>
<evidence type="ECO:0000313" key="4">
    <source>
        <dbReference type="EMBL" id="KAK2560697.1"/>
    </source>
</evidence>
<dbReference type="EMBL" id="JARQWQ010000035">
    <property type="protein sequence ID" value="KAK2560697.1"/>
    <property type="molecule type" value="Genomic_DNA"/>
</dbReference>
<feature type="compositionally biased region" description="Low complexity" evidence="2">
    <location>
        <begin position="126"/>
        <end position="138"/>
    </location>
</feature>
<dbReference type="AlphaFoldDB" id="A0AAD9QG40"/>
<dbReference type="SMART" id="SM00233">
    <property type="entry name" value="PH"/>
    <property type="match status" value="1"/>
</dbReference>
<reference evidence="4" key="2">
    <citation type="journal article" date="2023" name="Science">
        <title>Genomic signatures of disease resistance in endangered staghorn corals.</title>
        <authorList>
            <person name="Vollmer S.V."/>
            <person name="Selwyn J.D."/>
            <person name="Despard B.A."/>
            <person name="Roesel C.L."/>
        </authorList>
    </citation>
    <scope>NUCLEOTIDE SEQUENCE</scope>
    <source>
        <strain evidence="4">K2</strain>
    </source>
</reference>
<dbReference type="PROSITE" id="PS50003">
    <property type="entry name" value="PH_DOMAIN"/>
    <property type="match status" value="1"/>
</dbReference>
<keyword evidence="5" id="KW-1185">Reference proteome</keyword>
<protein>
    <submittedName>
        <fullName evidence="4">Anillin</fullName>
    </submittedName>
</protein>
<feature type="compositionally biased region" description="Basic and acidic residues" evidence="2">
    <location>
        <begin position="142"/>
        <end position="152"/>
    </location>
</feature>
<evidence type="ECO:0000256" key="2">
    <source>
        <dbReference type="SAM" id="MobiDB-lite"/>
    </source>
</evidence>
<dbReference type="GO" id="GO:0000281">
    <property type="term" value="P:mitotic cytokinesis"/>
    <property type="evidence" value="ECO:0007669"/>
    <property type="project" value="TreeGrafter"/>
</dbReference>
<dbReference type="Pfam" id="PF08174">
    <property type="entry name" value="Anillin"/>
    <property type="match status" value="1"/>
</dbReference>
<dbReference type="CDD" id="cd01263">
    <property type="entry name" value="PH_anillin"/>
    <property type="match status" value="1"/>
</dbReference>
<feature type="region of interest" description="Disordered" evidence="2">
    <location>
        <begin position="459"/>
        <end position="491"/>
    </location>
</feature>
<comment type="caution">
    <text evidence="4">The sequence shown here is derived from an EMBL/GenBank/DDBJ whole genome shotgun (WGS) entry which is preliminary data.</text>
</comment>
<evidence type="ECO:0000259" key="3">
    <source>
        <dbReference type="PROSITE" id="PS50003"/>
    </source>
</evidence>
<dbReference type="FunFam" id="2.30.29.30:FF:000111">
    <property type="entry name" value="anillin isoform X1"/>
    <property type="match status" value="1"/>
</dbReference>
<name>A0AAD9QG40_ACRCE</name>
<dbReference type="Pfam" id="PF00169">
    <property type="entry name" value="PH"/>
    <property type="match status" value="1"/>
</dbReference>
<dbReference type="InterPro" id="IPR012966">
    <property type="entry name" value="AHD"/>
</dbReference>
<dbReference type="Gene3D" id="2.30.29.30">
    <property type="entry name" value="Pleckstrin-homology domain (PH domain)/Phosphotyrosine-binding domain (PTB)"/>
    <property type="match status" value="1"/>
</dbReference>
<dbReference type="PANTHER" id="PTHR21538">
    <property type="entry name" value="ANILLIN/RHOTEKIN RTKN"/>
    <property type="match status" value="1"/>
</dbReference>